<dbReference type="EMBL" id="WRXO01000001">
    <property type="protein sequence ID" value="MVT39214.1"/>
    <property type="molecule type" value="Genomic_DNA"/>
</dbReference>
<evidence type="ECO:0000313" key="2">
    <source>
        <dbReference type="Proteomes" id="UP000468388"/>
    </source>
</evidence>
<evidence type="ECO:0000313" key="1">
    <source>
        <dbReference type="EMBL" id="MVT39214.1"/>
    </source>
</evidence>
<dbReference type="OrthoDB" id="659521at2"/>
<gene>
    <name evidence="1" type="ORF">GO495_01345</name>
</gene>
<comment type="caution">
    <text evidence="1">The sequence shown here is derived from an EMBL/GenBank/DDBJ whole genome shotgun (WGS) entry which is preliminary data.</text>
</comment>
<accession>A0A6N8J2R2</accession>
<dbReference type="RefSeq" id="WP_157297912.1">
    <property type="nucleotide sequence ID" value="NZ_BAAAZB010000005.1"/>
</dbReference>
<organism evidence="1 2">
    <name type="scientific">Chitinophaga oryziterrae</name>
    <dbReference type="NCBI Taxonomy" id="1031224"/>
    <lineage>
        <taxon>Bacteria</taxon>
        <taxon>Pseudomonadati</taxon>
        <taxon>Bacteroidota</taxon>
        <taxon>Chitinophagia</taxon>
        <taxon>Chitinophagales</taxon>
        <taxon>Chitinophagaceae</taxon>
        <taxon>Chitinophaga</taxon>
    </lineage>
</organism>
<sequence>MKHKKDIIQLGVLVVLFIGICFGKTMWYAIFPTADSFGVKFNKERTRLGILPLPDNWTTEQGEKETKVWFPPAVDTGAVHREMKVVGVENDRIKYENDFILKPVPDKEELTIGYRFTDTTWNYALSSRLTHEKPYPVTRQQADSILDAWNFKHK</sequence>
<dbReference type="Proteomes" id="UP000468388">
    <property type="component" value="Unassembled WGS sequence"/>
</dbReference>
<proteinExistence type="predicted"/>
<dbReference type="AlphaFoldDB" id="A0A6N8J2R2"/>
<reference evidence="1 2" key="1">
    <citation type="submission" date="2019-12" db="EMBL/GenBank/DDBJ databases">
        <title>The draft genomic sequence of strain Chitinophaga oryziterrae JCM 16595.</title>
        <authorList>
            <person name="Zhang X."/>
        </authorList>
    </citation>
    <scope>NUCLEOTIDE SEQUENCE [LARGE SCALE GENOMIC DNA]</scope>
    <source>
        <strain evidence="1 2">JCM 16595</strain>
    </source>
</reference>
<name>A0A6N8J2R2_9BACT</name>
<protein>
    <submittedName>
        <fullName evidence="1">Uncharacterized protein</fullName>
    </submittedName>
</protein>
<keyword evidence="2" id="KW-1185">Reference proteome</keyword>